<evidence type="ECO:0000256" key="13">
    <source>
        <dbReference type="ARBA" id="ARBA00022786"/>
    </source>
</evidence>
<keyword evidence="9" id="KW-0053">Apoptosis</keyword>
<dbReference type="GO" id="GO:0006915">
    <property type="term" value="P:apoptotic process"/>
    <property type="evidence" value="ECO:0007669"/>
    <property type="project" value="UniProtKB-KW"/>
</dbReference>
<dbReference type="InterPro" id="IPR013083">
    <property type="entry name" value="Znf_RING/FYVE/PHD"/>
</dbReference>
<keyword evidence="14" id="KW-0862">Zinc</keyword>
<dbReference type="GO" id="GO:0005634">
    <property type="term" value="C:nucleus"/>
    <property type="evidence" value="ECO:0007669"/>
    <property type="project" value="TreeGrafter"/>
</dbReference>
<protein>
    <recommendedName>
        <fullName evidence="15">E3 ubiquitin-protein ligase XIAP</fullName>
        <ecNumber evidence="4">2.3.2.27</ecNumber>
    </recommendedName>
    <alternativeName>
        <fullName evidence="16">Baculoviral IAP repeat-containing protein 4</fullName>
    </alternativeName>
    <alternativeName>
        <fullName evidence="18">RING-type E3 ubiquitin transferase XIAP</fullName>
    </alternativeName>
    <alternativeName>
        <fullName evidence="17">X-linked inhibitor of apoptosis protein</fullName>
    </alternativeName>
</protein>
<dbReference type="EC" id="2.3.2.27" evidence="4"/>
<dbReference type="SUPFAM" id="SSF57924">
    <property type="entry name" value="Inhibitor of apoptosis (IAP) repeat"/>
    <property type="match status" value="3"/>
</dbReference>
<dbReference type="Proteomes" id="UP000529728">
    <property type="component" value="Unassembled WGS sequence"/>
</dbReference>
<dbReference type="InterPro" id="IPR001841">
    <property type="entry name" value="Znf_RING"/>
</dbReference>
<gene>
    <name evidence="23" type="primary">Xiap</name>
    <name evidence="23" type="ORF">REGSAT_R01594</name>
</gene>
<feature type="domain" description="RING-type" evidence="22">
    <location>
        <begin position="446"/>
        <end position="481"/>
    </location>
</feature>
<organism evidence="23 24">
    <name type="scientific">Regulus satrapa</name>
    <name type="common">Golden-crowned kinglet</name>
    <dbReference type="NCBI Taxonomy" id="13245"/>
    <lineage>
        <taxon>Eukaryota</taxon>
        <taxon>Metazoa</taxon>
        <taxon>Chordata</taxon>
        <taxon>Craniata</taxon>
        <taxon>Vertebrata</taxon>
        <taxon>Euteleostomi</taxon>
        <taxon>Archelosauria</taxon>
        <taxon>Archosauria</taxon>
        <taxon>Dinosauria</taxon>
        <taxon>Saurischia</taxon>
        <taxon>Theropoda</taxon>
        <taxon>Coelurosauria</taxon>
        <taxon>Aves</taxon>
        <taxon>Neognathae</taxon>
        <taxon>Neoaves</taxon>
        <taxon>Telluraves</taxon>
        <taxon>Australaves</taxon>
        <taxon>Passeriformes</taxon>
        <taxon>Regulidae</taxon>
        <taxon>Regulus</taxon>
    </lineage>
</organism>
<evidence type="ECO:0000256" key="20">
    <source>
        <dbReference type="ARBA" id="ARBA00063257"/>
    </source>
</evidence>
<keyword evidence="13" id="KW-0833">Ubl conjugation pathway</keyword>
<keyword evidence="11" id="KW-0677">Repeat</keyword>
<dbReference type="GO" id="GO:0043027">
    <property type="term" value="F:cysteine-type endopeptidase inhibitor activity involved in apoptotic process"/>
    <property type="evidence" value="ECO:0007669"/>
    <property type="project" value="TreeGrafter"/>
</dbReference>
<evidence type="ECO:0000256" key="16">
    <source>
        <dbReference type="ARBA" id="ARBA00044214"/>
    </source>
</evidence>
<dbReference type="AlphaFoldDB" id="A0A7K4XQB5"/>
<keyword evidence="8" id="KW-0879">Wnt signaling pathway</keyword>
<evidence type="ECO:0000256" key="18">
    <source>
        <dbReference type="ARBA" id="ARBA00044244"/>
    </source>
</evidence>
<dbReference type="PROSITE" id="PS50143">
    <property type="entry name" value="BIR_REPEAT_2"/>
    <property type="match status" value="3"/>
</dbReference>
<comment type="subcellular location">
    <subcellularLocation>
        <location evidence="2">Cytoplasm</location>
    </subcellularLocation>
</comment>
<evidence type="ECO:0000256" key="7">
    <source>
        <dbReference type="ARBA" id="ARBA00022679"/>
    </source>
</evidence>
<dbReference type="FunFam" id="1.10.8.10:FF:000084">
    <property type="entry name" value="E3 ubiquitin-protein ligase XIAP"/>
    <property type="match status" value="1"/>
</dbReference>
<dbReference type="FunFam" id="1.10.1170.10:FF:000002">
    <property type="entry name" value="Baculoviral IAP repeat containing 7"/>
    <property type="match status" value="1"/>
</dbReference>
<dbReference type="FunFam" id="1.10.1170.10:FF:000008">
    <property type="entry name" value="Putative e3 ubiquitin-protein ligase xiap"/>
    <property type="match status" value="1"/>
</dbReference>
<dbReference type="InterPro" id="IPR050784">
    <property type="entry name" value="IAP"/>
</dbReference>
<keyword evidence="12 21" id="KW-0863">Zinc-finger</keyword>
<dbReference type="GO" id="GO:0090263">
    <property type="term" value="P:positive regulation of canonical Wnt signaling pathway"/>
    <property type="evidence" value="ECO:0007669"/>
    <property type="project" value="TreeGrafter"/>
</dbReference>
<evidence type="ECO:0000256" key="14">
    <source>
        <dbReference type="ARBA" id="ARBA00022833"/>
    </source>
</evidence>
<dbReference type="GO" id="GO:0043066">
    <property type="term" value="P:negative regulation of apoptotic process"/>
    <property type="evidence" value="ECO:0007669"/>
    <property type="project" value="TreeGrafter"/>
</dbReference>
<evidence type="ECO:0000256" key="8">
    <source>
        <dbReference type="ARBA" id="ARBA00022687"/>
    </source>
</evidence>
<dbReference type="FunFam" id="1.10.1170.10:FF:000003">
    <property type="entry name" value="E3 ubiquitin-protein ligase XIAP"/>
    <property type="match status" value="1"/>
</dbReference>
<keyword evidence="23" id="KW-0436">Ligase</keyword>
<evidence type="ECO:0000256" key="19">
    <source>
        <dbReference type="ARBA" id="ARBA00054929"/>
    </source>
</evidence>
<evidence type="ECO:0000313" key="23">
    <source>
        <dbReference type="EMBL" id="NWR48806.1"/>
    </source>
</evidence>
<dbReference type="SMART" id="SM00184">
    <property type="entry name" value="RING"/>
    <property type="match status" value="1"/>
</dbReference>
<evidence type="ECO:0000259" key="22">
    <source>
        <dbReference type="PROSITE" id="PS50089"/>
    </source>
</evidence>
<dbReference type="PANTHER" id="PTHR10044">
    <property type="entry name" value="INHIBITOR OF APOPTOSIS"/>
    <property type="match status" value="1"/>
</dbReference>
<dbReference type="EMBL" id="VWZN01014106">
    <property type="protein sequence ID" value="NWR48806.1"/>
    <property type="molecule type" value="Genomic_DNA"/>
</dbReference>
<evidence type="ECO:0000256" key="10">
    <source>
        <dbReference type="ARBA" id="ARBA00022723"/>
    </source>
</evidence>
<evidence type="ECO:0000256" key="5">
    <source>
        <dbReference type="ARBA" id="ARBA00022473"/>
    </source>
</evidence>
<evidence type="ECO:0000313" key="24">
    <source>
        <dbReference type="Proteomes" id="UP000529728"/>
    </source>
</evidence>
<comment type="similarity">
    <text evidence="3">Belongs to the IAP family.</text>
</comment>
<dbReference type="OrthoDB" id="5855668at2759"/>
<dbReference type="InterPro" id="IPR001370">
    <property type="entry name" value="BIR_rpt"/>
</dbReference>
<proteinExistence type="inferred from homology"/>
<name>A0A7K4XQB5_REGSA</name>
<dbReference type="GO" id="GO:0031398">
    <property type="term" value="P:positive regulation of protein ubiquitination"/>
    <property type="evidence" value="ECO:0007669"/>
    <property type="project" value="TreeGrafter"/>
</dbReference>
<dbReference type="GO" id="GO:0016055">
    <property type="term" value="P:Wnt signaling pathway"/>
    <property type="evidence" value="ECO:0007669"/>
    <property type="project" value="UniProtKB-KW"/>
</dbReference>
<dbReference type="Gene3D" id="1.10.1170.10">
    <property type="entry name" value="Inhibitor Of Apoptosis Protein (2mihbC-IAP-1), Chain A"/>
    <property type="match status" value="3"/>
</dbReference>
<dbReference type="Gene3D" id="1.10.8.10">
    <property type="entry name" value="DNA helicase RuvA subunit, C-terminal domain"/>
    <property type="match status" value="1"/>
</dbReference>
<feature type="non-terminal residue" evidence="23">
    <location>
        <position position="493"/>
    </location>
</feature>
<comment type="subunit">
    <text evidence="20">Monomer, and homodimer.</text>
</comment>
<evidence type="ECO:0000256" key="1">
    <source>
        <dbReference type="ARBA" id="ARBA00000900"/>
    </source>
</evidence>
<comment type="caution">
    <text evidence="23">The sequence shown here is derived from an EMBL/GenBank/DDBJ whole genome shotgun (WGS) entry which is preliminary data.</text>
</comment>
<comment type="function">
    <text evidence="19">Multi-functional protein which regulates not only caspases and apoptosis, but also acts as an E3 ubiquitin-protein ligase mediating ubiquitination and subsequent proteasomal degradation of its target proteins. Acts as a direct caspase inhibitor. E3 ubiquitin-protein ligase that acts as an important regulator of innate immunity by mediating 'Lys-63'-linked polyubiquitination of ripk2 downstream of NOD1 and NOD2, thereby transforming ripk2 into a scaffolding protein for downstream effectors, ultimately leading to activation of the NF-kappa-B and MAP kinases signaling. A key apoptotic suppressor in eggs. Acts as a positive regulator of Wnt signaling.</text>
</comment>
<keyword evidence="24" id="KW-1185">Reference proteome</keyword>
<dbReference type="PANTHER" id="PTHR10044:SF115">
    <property type="entry name" value="E3 UBIQUITIN-PROTEIN LIGASE XIAP"/>
    <property type="match status" value="1"/>
</dbReference>
<dbReference type="FunFam" id="3.30.40.10:FF:000184">
    <property type="entry name" value="Baculoviral IAP repeat containing 2"/>
    <property type="match status" value="1"/>
</dbReference>
<comment type="catalytic activity">
    <reaction evidence="1">
        <text>S-ubiquitinyl-[E2 ubiquitin-conjugating enzyme]-L-cysteine + [acceptor protein]-L-lysine = [E2 ubiquitin-conjugating enzyme]-L-cysteine + N(6)-ubiquitinyl-[acceptor protein]-L-lysine.</text>
        <dbReference type="EC" id="2.3.2.27"/>
    </reaction>
</comment>
<dbReference type="GO" id="GO:0061630">
    <property type="term" value="F:ubiquitin protein ligase activity"/>
    <property type="evidence" value="ECO:0007669"/>
    <property type="project" value="UniProtKB-EC"/>
</dbReference>
<evidence type="ECO:0000256" key="2">
    <source>
        <dbReference type="ARBA" id="ARBA00004496"/>
    </source>
</evidence>
<evidence type="ECO:0000256" key="11">
    <source>
        <dbReference type="ARBA" id="ARBA00022737"/>
    </source>
</evidence>
<dbReference type="CDD" id="cd16714">
    <property type="entry name" value="RING-HC_BIRC4_8"/>
    <property type="match status" value="1"/>
</dbReference>
<dbReference type="GO" id="GO:0051726">
    <property type="term" value="P:regulation of cell cycle"/>
    <property type="evidence" value="ECO:0007669"/>
    <property type="project" value="TreeGrafter"/>
</dbReference>
<dbReference type="GO" id="GO:0008270">
    <property type="term" value="F:zinc ion binding"/>
    <property type="evidence" value="ECO:0007669"/>
    <property type="project" value="UniProtKB-KW"/>
</dbReference>
<dbReference type="GO" id="GO:0005737">
    <property type="term" value="C:cytoplasm"/>
    <property type="evidence" value="ECO:0007669"/>
    <property type="project" value="UniProtKB-SubCell"/>
</dbReference>
<accession>A0A7K4XQB5</accession>
<evidence type="ECO:0000256" key="15">
    <source>
        <dbReference type="ARBA" id="ARBA00044089"/>
    </source>
</evidence>
<dbReference type="PROSITE" id="PS50089">
    <property type="entry name" value="ZF_RING_2"/>
    <property type="match status" value="1"/>
</dbReference>
<evidence type="ECO:0000256" key="6">
    <source>
        <dbReference type="ARBA" id="ARBA00022490"/>
    </source>
</evidence>
<keyword evidence="7" id="KW-0808">Transferase</keyword>
<dbReference type="CDD" id="cd00022">
    <property type="entry name" value="BIR"/>
    <property type="match status" value="3"/>
</dbReference>
<dbReference type="SMART" id="SM00238">
    <property type="entry name" value="BIR"/>
    <property type="match status" value="3"/>
</dbReference>
<sequence length="493" mass="55144">MTCNVPQPSEPCAPADADGAQEWAQELQRRKTFVGFPQGCPVSVLALAQAGFVYTGEGDKVKCFSCHTAIEGWAPGDSAVQRHKQLAPNCKFITESAFLESNTDPVAQNYQNRTENGTSDSALARALDDPDVEADYLLRTRQVVDMSDSLYPKNPAMCSEESRLKSFHNWPLDGQLTAQELANAGFYYTGVGDQVACFCCGGKLKNWEPSDTAWSEHKRHFPKCLFVLGRDVGNVSSESIPADFSISGLNNAQHPRNPAMAKYGKRLQTFLSWIYPVDKEQLAEAGFYSTGNGDHVVCFHCGGGLQEWKENEDPWDQHAKWFPGCRFVSKEKGIEFINNVHLRDGCRDSTVSFLLINNLVKIEKNPNPLVQSAIAMGFSLSEIRNTMEKRLQMTGESHTSVEDLVADLSAHKENTREEEPNEIPVEQDELIHTEEKLRRLQEEKLCKICMAKDVSVVFIPCGHLVACKECAQLLNECPLCRTDIMKIQEIFMY</sequence>
<evidence type="ECO:0000256" key="4">
    <source>
        <dbReference type="ARBA" id="ARBA00012483"/>
    </source>
</evidence>
<dbReference type="Pfam" id="PF13920">
    <property type="entry name" value="zf-C3HC4_3"/>
    <property type="match status" value="1"/>
</dbReference>
<dbReference type="Gene3D" id="3.30.40.10">
    <property type="entry name" value="Zinc/RING finger domain, C3HC4 (zinc finger)"/>
    <property type="match status" value="1"/>
</dbReference>
<evidence type="ECO:0000256" key="3">
    <source>
        <dbReference type="ARBA" id="ARBA00006672"/>
    </source>
</evidence>
<keyword evidence="5" id="KW-0217">Developmental protein</keyword>
<dbReference type="Pfam" id="PF00653">
    <property type="entry name" value="BIR"/>
    <property type="match status" value="3"/>
</dbReference>
<evidence type="ECO:0000256" key="9">
    <source>
        <dbReference type="ARBA" id="ARBA00022703"/>
    </source>
</evidence>
<evidence type="ECO:0000256" key="12">
    <source>
        <dbReference type="ARBA" id="ARBA00022771"/>
    </source>
</evidence>
<keyword evidence="6" id="KW-0963">Cytoplasm</keyword>
<dbReference type="FunFam" id="1.10.1170.10:FF:000011">
    <property type="entry name" value="E3 ubiquitin-protein ligase XIAP"/>
    <property type="match status" value="1"/>
</dbReference>
<reference evidence="23 24" key="1">
    <citation type="submission" date="2019-09" db="EMBL/GenBank/DDBJ databases">
        <title>Bird 10,000 Genomes (B10K) Project - Family phase.</title>
        <authorList>
            <person name="Zhang G."/>
        </authorList>
    </citation>
    <scope>NUCLEOTIDE SEQUENCE [LARGE SCALE GENOMIC DNA]</scope>
    <source>
        <strain evidence="23">B10K-DU-001-18</strain>
        <tissue evidence="23">Muscle</tissue>
    </source>
</reference>
<evidence type="ECO:0000256" key="17">
    <source>
        <dbReference type="ARBA" id="ARBA00044224"/>
    </source>
</evidence>
<dbReference type="Pfam" id="PF21290">
    <property type="entry name" value="UBA_BIRC2-3"/>
    <property type="match status" value="1"/>
</dbReference>
<dbReference type="InterPro" id="IPR048875">
    <property type="entry name" value="BIRC2-3-like_UBA"/>
</dbReference>
<evidence type="ECO:0000256" key="21">
    <source>
        <dbReference type="PROSITE-ProRule" id="PRU00175"/>
    </source>
</evidence>
<keyword evidence="10" id="KW-0479">Metal-binding</keyword>
<dbReference type="GO" id="GO:0016874">
    <property type="term" value="F:ligase activity"/>
    <property type="evidence" value="ECO:0007669"/>
    <property type="project" value="UniProtKB-KW"/>
</dbReference>
<feature type="non-terminal residue" evidence="23">
    <location>
        <position position="1"/>
    </location>
</feature>
<dbReference type="PROSITE" id="PS01282">
    <property type="entry name" value="BIR_REPEAT_1"/>
    <property type="match status" value="2"/>
</dbReference>